<dbReference type="PANTHER" id="PTHR30460:SF0">
    <property type="entry name" value="MODERATE CONDUCTANCE MECHANOSENSITIVE CHANNEL YBIO"/>
    <property type="match status" value="1"/>
</dbReference>
<comment type="subcellular location">
    <subcellularLocation>
        <location evidence="1">Cell membrane</location>
        <topology evidence="1">Multi-pass membrane protein</topology>
    </subcellularLocation>
</comment>
<evidence type="ECO:0000256" key="8">
    <source>
        <dbReference type="SAM" id="Phobius"/>
    </source>
</evidence>
<dbReference type="GO" id="GO:0005886">
    <property type="term" value="C:plasma membrane"/>
    <property type="evidence" value="ECO:0007669"/>
    <property type="project" value="UniProtKB-SubCell"/>
</dbReference>
<evidence type="ECO:0000256" key="4">
    <source>
        <dbReference type="ARBA" id="ARBA00022692"/>
    </source>
</evidence>
<feature type="domain" description="Mechanosensitive ion channel MscS" evidence="9">
    <location>
        <begin position="129"/>
        <end position="197"/>
    </location>
</feature>
<comment type="caution">
    <text evidence="11">The sequence shown here is derived from an EMBL/GenBank/DDBJ whole genome shotgun (WGS) entry which is preliminary data.</text>
</comment>
<dbReference type="InterPro" id="IPR045276">
    <property type="entry name" value="YbiO_bact"/>
</dbReference>
<dbReference type="FunFam" id="2.30.30.60:FF:000001">
    <property type="entry name" value="MscS Mechanosensitive ion channel"/>
    <property type="match status" value="1"/>
</dbReference>
<evidence type="ECO:0000256" key="3">
    <source>
        <dbReference type="ARBA" id="ARBA00022475"/>
    </source>
</evidence>
<evidence type="ECO:0000256" key="2">
    <source>
        <dbReference type="ARBA" id="ARBA00008017"/>
    </source>
</evidence>
<evidence type="ECO:0000313" key="12">
    <source>
        <dbReference type="Proteomes" id="UP000053707"/>
    </source>
</evidence>
<dbReference type="AlphaFoldDB" id="A0A101AD92"/>
<feature type="transmembrane region" description="Helical" evidence="8">
    <location>
        <begin position="26"/>
        <end position="47"/>
    </location>
</feature>
<keyword evidence="5 8" id="KW-1133">Transmembrane helix</keyword>
<feature type="transmembrane region" description="Helical" evidence="8">
    <location>
        <begin position="104"/>
        <end position="124"/>
    </location>
</feature>
<dbReference type="InterPro" id="IPR011066">
    <property type="entry name" value="MscS_channel_C_sf"/>
</dbReference>
<dbReference type="EMBL" id="LQIR01000003">
    <property type="protein sequence ID" value="KUI20473.1"/>
    <property type="molecule type" value="Genomic_DNA"/>
</dbReference>
<dbReference type="Pfam" id="PF00924">
    <property type="entry name" value="MS_channel_2nd"/>
    <property type="match status" value="1"/>
</dbReference>
<protein>
    <submittedName>
        <fullName evidence="11">Mechanosensitive ion channel protein MscS</fullName>
    </submittedName>
</protein>
<evidence type="ECO:0000313" key="11">
    <source>
        <dbReference type="EMBL" id="KUI20473.1"/>
    </source>
</evidence>
<dbReference type="Proteomes" id="UP000053707">
    <property type="component" value="Unassembled WGS sequence"/>
</dbReference>
<proteinExistence type="inferred from homology"/>
<dbReference type="InterPro" id="IPR049278">
    <property type="entry name" value="MS_channel_C"/>
</dbReference>
<evidence type="ECO:0000256" key="1">
    <source>
        <dbReference type="ARBA" id="ARBA00004651"/>
    </source>
</evidence>
<evidence type="ECO:0000256" key="6">
    <source>
        <dbReference type="ARBA" id="ARBA00023136"/>
    </source>
</evidence>
<accession>A0A101AD92</accession>
<keyword evidence="3" id="KW-1003">Cell membrane</keyword>
<dbReference type="Gene3D" id="1.10.287.1260">
    <property type="match status" value="1"/>
</dbReference>
<dbReference type="PANTHER" id="PTHR30460">
    <property type="entry name" value="MODERATE CONDUCTANCE MECHANOSENSITIVE CHANNEL YBIO"/>
    <property type="match status" value="1"/>
</dbReference>
<keyword evidence="12" id="KW-1185">Reference proteome</keyword>
<feature type="domain" description="Mechanosensitive ion channel MscS C-terminal" evidence="10">
    <location>
        <begin position="205"/>
        <end position="290"/>
    </location>
</feature>
<dbReference type="GO" id="GO:0008381">
    <property type="term" value="F:mechanosensitive monoatomic ion channel activity"/>
    <property type="evidence" value="ECO:0007669"/>
    <property type="project" value="InterPro"/>
</dbReference>
<evidence type="ECO:0000256" key="5">
    <source>
        <dbReference type="ARBA" id="ARBA00022989"/>
    </source>
</evidence>
<feature type="region of interest" description="Disordered" evidence="7">
    <location>
        <begin position="304"/>
        <end position="325"/>
    </location>
</feature>
<sequence>MDNSLIALSLGERWEGFWKGSIGNWILDRGVTIALLLIGGLLAARFINWAAQRIVSRIDAEYLESDQLVRSESAKHRQAVASVISWVTVALLFIIVAVQITDTLAIPIGSLVAPAAVLGAALGFGAQKVVQDLLAGFFIITEKQYGFGDLVQLSMVGAPEESLGTVEEVTLRVTKLRTAEGEMYTIPNGNIVRSLNLSKDWARAVIDIPVPTGSDLNEVNELLHTVARKATDDPQLSALMLDAPQLMGVESIGLETVNLRMVARTLPGKQFEVGRRIRVLVIAELRRAGIVSPTDSVTPTVGAIVHPATDGGAGNETQGSAEQKK</sequence>
<dbReference type="RefSeq" id="WP_064394399.1">
    <property type="nucleotide sequence ID" value="NZ_LQIR01000003.1"/>
</dbReference>
<dbReference type="SUPFAM" id="SSF50182">
    <property type="entry name" value="Sm-like ribonucleoproteins"/>
    <property type="match status" value="1"/>
</dbReference>
<keyword evidence="6 8" id="KW-0472">Membrane</keyword>
<evidence type="ECO:0000256" key="7">
    <source>
        <dbReference type="SAM" id="MobiDB-lite"/>
    </source>
</evidence>
<dbReference type="SUPFAM" id="SSF82689">
    <property type="entry name" value="Mechanosensitive channel protein MscS (YggB), C-terminal domain"/>
    <property type="match status" value="1"/>
</dbReference>
<organism evidence="11 12">
    <name type="scientific">Mycobacterium lehmannii</name>
    <dbReference type="NCBI Taxonomy" id="2048550"/>
    <lineage>
        <taxon>Bacteria</taxon>
        <taxon>Bacillati</taxon>
        <taxon>Actinomycetota</taxon>
        <taxon>Actinomycetes</taxon>
        <taxon>Mycobacteriales</taxon>
        <taxon>Mycobacteriaceae</taxon>
        <taxon>Mycobacterium</taxon>
    </lineage>
</organism>
<feature type="compositionally biased region" description="Polar residues" evidence="7">
    <location>
        <begin position="315"/>
        <end position="325"/>
    </location>
</feature>
<gene>
    <name evidence="11" type="ORF">AU192_16340</name>
</gene>
<dbReference type="SUPFAM" id="SSF82861">
    <property type="entry name" value="Mechanosensitive channel protein MscS (YggB), transmembrane region"/>
    <property type="match status" value="1"/>
</dbReference>
<dbReference type="InterPro" id="IPR011014">
    <property type="entry name" value="MscS_channel_TM-2"/>
</dbReference>
<keyword evidence="4 8" id="KW-0812">Transmembrane</keyword>
<dbReference type="Gene3D" id="2.30.30.60">
    <property type="match status" value="1"/>
</dbReference>
<dbReference type="Pfam" id="PF21082">
    <property type="entry name" value="MS_channel_3rd"/>
    <property type="match status" value="1"/>
</dbReference>
<dbReference type="InterPro" id="IPR006685">
    <property type="entry name" value="MscS_channel_2nd"/>
</dbReference>
<dbReference type="InterPro" id="IPR010920">
    <property type="entry name" value="LSM_dom_sf"/>
</dbReference>
<reference evidence="11 12" key="1">
    <citation type="submission" date="2016-01" db="EMBL/GenBank/DDBJ databases">
        <authorList>
            <consortium name="TB Trials Study Group"/>
            <person name="Sutton G."/>
            <person name="Brinkac L."/>
            <person name="Sanka R."/>
            <person name="Adams M."/>
            <person name="Lau E.L."/>
            <person name="Macaden R."/>
            <person name="Grewal H.M.S."/>
        </authorList>
    </citation>
    <scope>NUCLEOTIDE SEQUENCE [LARGE SCALE GENOMIC DNA]</scope>
    <source>
        <strain evidence="11 12">IS-1744</strain>
    </source>
</reference>
<evidence type="ECO:0000259" key="10">
    <source>
        <dbReference type="Pfam" id="PF21082"/>
    </source>
</evidence>
<evidence type="ECO:0000259" key="9">
    <source>
        <dbReference type="Pfam" id="PF00924"/>
    </source>
</evidence>
<dbReference type="InterPro" id="IPR023408">
    <property type="entry name" value="MscS_beta-dom_sf"/>
</dbReference>
<feature type="transmembrane region" description="Helical" evidence="8">
    <location>
        <begin position="79"/>
        <end position="98"/>
    </location>
</feature>
<name>A0A101AD92_9MYCO</name>
<comment type="similarity">
    <text evidence="2">Belongs to the MscS (TC 1.A.23) family.</text>
</comment>
<dbReference type="Gene3D" id="3.30.70.100">
    <property type="match status" value="1"/>
</dbReference>